<name>A0AAP9WEM2_LEPIR</name>
<dbReference type="AlphaFoldDB" id="A0AAP9WEM2"/>
<protein>
    <submittedName>
        <fullName evidence="1">Uncharacterized protein</fullName>
    </submittedName>
</protein>
<proteinExistence type="predicted"/>
<organism evidence="1 2">
    <name type="scientific">Leptospira interrogans serovar Canicola</name>
    <dbReference type="NCBI Taxonomy" id="211880"/>
    <lineage>
        <taxon>Bacteria</taxon>
        <taxon>Pseudomonadati</taxon>
        <taxon>Spirochaetota</taxon>
        <taxon>Spirochaetia</taxon>
        <taxon>Leptospirales</taxon>
        <taxon>Leptospiraceae</taxon>
        <taxon>Leptospira</taxon>
    </lineage>
</organism>
<reference evidence="1" key="1">
    <citation type="submission" date="2019-09" db="EMBL/GenBank/DDBJ databases">
        <title>Comparative Genomics of Leptospira interrogans Reveals Genome Plasticity - A Common Adaptive Strategy for Survival in Various Hosts.</title>
        <authorList>
            <person name="Ramli S.R."/>
            <person name="Bunk B."/>
            <person name="Goris M."/>
            <person name="Bhuju S."/>
            <person name="Jarek M."/>
            <person name="Sproer C."/>
            <person name="Mustakim S."/>
            <person name="Strommenger B."/>
            <person name="Pessler F."/>
        </authorList>
    </citation>
    <scope>NUCLEOTIDE SEQUENCE</scope>
    <source>
        <strain evidence="1">782</strain>
    </source>
</reference>
<evidence type="ECO:0000313" key="1">
    <source>
        <dbReference type="EMBL" id="QOI44505.1"/>
    </source>
</evidence>
<gene>
    <name evidence="1" type="ORF">Lepto782_10030</name>
</gene>
<accession>A0AAP9WEM2</accession>
<dbReference type="EMBL" id="CP043884">
    <property type="protein sequence ID" value="QOI44505.1"/>
    <property type="molecule type" value="Genomic_DNA"/>
</dbReference>
<dbReference type="Proteomes" id="UP000663124">
    <property type="component" value="Chromosome 1"/>
</dbReference>
<evidence type="ECO:0000313" key="2">
    <source>
        <dbReference type="Proteomes" id="UP000663124"/>
    </source>
</evidence>
<sequence>MAKKAQCPLLECREIAIRKNNGFISQRPEVLSNLILFQNTLLNKTTRFDIESLLNLPCNIIVKTKEF</sequence>
<dbReference type="RefSeq" id="WP_082277947.1">
    <property type="nucleotide sequence ID" value="NZ_CP043884.1"/>
</dbReference>